<proteinExistence type="inferred from homology"/>
<evidence type="ECO:0000256" key="7">
    <source>
        <dbReference type="ARBA" id="ARBA00022898"/>
    </source>
</evidence>
<name>A0A381W267_9ZZZZ</name>
<dbReference type="InterPro" id="IPR001926">
    <property type="entry name" value="TrpB-like_PALP"/>
</dbReference>
<dbReference type="CDD" id="cd01560">
    <property type="entry name" value="Thr-synth_2"/>
    <property type="match status" value="1"/>
</dbReference>
<comment type="pathway">
    <text evidence="2">Amino-acid biosynthesis; L-threonine biosynthesis; L-threonine from L-aspartate: step 5/5.</text>
</comment>
<dbReference type="UniPathway" id="UPA00050">
    <property type="reaction ID" value="UER00065"/>
</dbReference>
<evidence type="ECO:0000256" key="1">
    <source>
        <dbReference type="ARBA" id="ARBA00001933"/>
    </source>
</evidence>
<feature type="domain" description="Tryptophan synthase beta chain-like PALP" evidence="9">
    <location>
        <begin position="87"/>
        <end position="315"/>
    </location>
</feature>
<keyword evidence="5" id="KW-0028">Amino-acid biosynthesis</keyword>
<dbReference type="InterPro" id="IPR004450">
    <property type="entry name" value="Thr_synthase-like"/>
</dbReference>
<dbReference type="EC" id="4.2.3.1" evidence="4"/>
<dbReference type="PANTHER" id="PTHR42690:SF1">
    <property type="entry name" value="THREONINE SYNTHASE-LIKE 2"/>
    <property type="match status" value="1"/>
</dbReference>
<dbReference type="GO" id="GO:0004795">
    <property type="term" value="F:threonine synthase activity"/>
    <property type="evidence" value="ECO:0007669"/>
    <property type="project" value="UniProtKB-EC"/>
</dbReference>
<protein>
    <recommendedName>
        <fullName evidence="4">threonine synthase</fullName>
        <ecNumber evidence="4">4.2.3.1</ecNumber>
    </recommendedName>
</protein>
<dbReference type="GO" id="GO:0009088">
    <property type="term" value="P:threonine biosynthetic process"/>
    <property type="evidence" value="ECO:0007669"/>
    <property type="project" value="UniProtKB-UniPathway"/>
</dbReference>
<feature type="domain" description="Threonine synthase N-terminal" evidence="10">
    <location>
        <begin position="2"/>
        <end position="68"/>
    </location>
</feature>
<dbReference type="GO" id="GO:0030170">
    <property type="term" value="F:pyridoxal phosphate binding"/>
    <property type="evidence" value="ECO:0007669"/>
    <property type="project" value="InterPro"/>
</dbReference>
<dbReference type="Pfam" id="PF24857">
    <property type="entry name" value="THR4_C"/>
    <property type="match status" value="1"/>
</dbReference>
<dbReference type="PROSITE" id="PS00165">
    <property type="entry name" value="DEHYDRATASE_SER_THR"/>
    <property type="match status" value="1"/>
</dbReference>
<organism evidence="11">
    <name type="scientific">marine metagenome</name>
    <dbReference type="NCBI Taxonomy" id="408172"/>
    <lineage>
        <taxon>unclassified sequences</taxon>
        <taxon>metagenomes</taxon>
        <taxon>ecological metagenomes</taxon>
    </lineage>
</organism>
<dbReference type="EMBL" id="UINC01010475">
    <property type="protein sequence ID" value="SVA46574.1"/>
    <property type="molecule type" value="Genomic_DNA"/>
</dbReference>
<dbReference type="NCBIfam" id="TIGR00260">
    <property type="entry name" value="thrC"/>
    <property type="match status" value="1"/>
</dbReference>
<sequence length="451" mass="50729">MPFSEVLLGGLSQDGGLYMPCEIPSLKIKDINSLENLSYQELTVELLYPFVSEELSLEEFQTAVFSAYKNFGNKDIVKLIEINEKRWVLELFHGPTLAFKDVAMQLLGSLLEHFSRKGGQEIAVLGATSGDTGSAAIAACSRYKNVKVFILYPHQRVTEVQRLQMTTSQSKNVHALSVRTDFDGCQDIAKKLFLDKDILSSRARFISANSINWTRCMAQSVYYFWTYLRLNNSLGDLIFSVPSGNFGHAYAGWFAKEMGLPIKKIIVATNKNDVLHRLISKNSYKKEGVTQTLAPSMDISVASNFERLLFGLFKNNSHDLLEAIKSFPENEISLPEQSFKEIQDFFTSLSSSDEEILNEIELTFRKYNYILDPHTATGIKATRELVDSTDPVVSMATAHPAKFIDSIRKVVPEESISIPSQLSSLQGKKELFVELPNNIDKVREYILNNIG</sequence>
<comment type="similarity">
    <text evidence="3">Belongs to the threonine synthase family.</text>
</comment>
<dbReference type="AlphaFoldDB" id="A0A381W267"/>
<dbReference type="Pfam" id="PF14821">
    <property type="entry name" value="Thr_synth_N"/>
    <property type="match status" value="1"/>
</dbReference>
<evidence type="ECO:0000256" key="3">
    <source>
        <dbReference type="ARBA" id="ARBA00005517"/>
    </source>
</evidence>
<dbReference type="InterPro" id="IPR036052">
    <property type="entry name" value="TrpB-like_PALP_sf"/>
</dbReference>
<evidence type="ECO:0000259" key="10">
    <source>
        <dbReference type="Pfam" id="PF14821"/>
    </source>
</evidence>
<accession>A0A381W267</accession>
<keyword evidence="6" id="KW-0791">Threonine biosynthesis</keyword>
<reference evidence="11" key="1">
    <citation type="submission" date="2018-05" db="EMBL/GenBank/DDBJ databases">
        <authorList>
            <person name="Lanie J.A."/>
            <person name="Ng W.-L."/>
            <person name="Kazmierczak K.M."/>
            <person name="Andrzejewski T.M."/>
            <person name="Davidsen T.M."/>
            <person name="Wayne K.J."/>
            <person name="Tettelin H."/>
            <person name="Glass J.I."/>
            <person name="Rusch D."/>
            <person name="Podicherti R."/>
            <person name="Tsui H.-C.T."/>
            <person name="Winkler M.E."/>
        </authorList>
    </citation>
    <scope>NUCLEOTIDE SEQUENCE</scope>
</reference>
<keyword evidence="8" id="KW-0456">Lyase</keyword>
<evidence type="ECO:0000313" key="11">
    <source>
        <dbReference type="EMBL" id="SVA46574.1"/>
    </source>
</evidence>
<dbReference type="SUPFAM" id="SSF53686">
    <property type="entry name" value="Tryptophan synthase beta subunit-like PLP-dependent enzymes"/>
    <property type="match status" value="1"/>
</dbReference>
<evidence type="ECO:0000256" key="4">
    <source>
        <dbReference type="ARBA" id="ARBA00013028"/>
    </source>
</evidence>
<dbReference type="InterPro" id="IPR051166">
    <property type="entry name" value="Threonine_Synthase"/>
</dbReference>
<evidence type="ECO:0000256" key="6">
    <source>
        <dbReference type="ARBA" id="ARBA00022697"/>
    </source>
</evidence>
<comment type="cofactor">
    <cofactor evidence="1">
        <name>pyridoxal 5'-phosphate</name>
        <dbReference type="ChEBI" id="CHEBI:597326"/>
    </cofactor>
</comment>
<dbReference type="InterPro" id="IPR000634">
    <property type="entry name" value="Ser/Thr_deHydtase_PyrdxlP-BS"/>
</dbReference>
<evidence type="ECO:0000259" key="9">
    <source>
        <dbReference type="Pfam" id="PF00291"/>
    </source>
</evidence>
<dbReference type="Gene3D" id="3.90.1380.10">
    <property type="entry name" value="Threonine synthase, N-terminal domain"/>
    <property type="match status" value="1"/>
</dbReference>
<evidence type="ECO:0000256" key="5">
    <source>
        <dbReference type="ARBA" id="ARBA00022605"/>
    </source>
</evidence>
<dbReference type="Pfam" id="PF00291">
    <property type="entry name" value="PALP"/>
    <property type="match status" value="1"/>
</dbReference>
<evidence type="ECO:0000256" key="2">
    <source>
        <dbReference type="ARBA" id="ARBA00004979"/>
    </source>
</evidence>
<gene>
    <name evidence="11" type="ORF">METZ01_LOCUS99428</name>
</gene>
<dbReference type="PANTHER" id="PTHR42690">
    <property type="entry name" value="THREONINE SYNTHASE FAMILY MEMBER"/>
    <property type="match status" value="1"/>
</dbReference>
<evidence type="ECO:0000256" key="8">
    <source>
        <dbReference type="ARBA" id="ARBA00023239"/>
    </source>
</evidence>
<dbReference type="InterPro" id="IPR037158">
    <property type="entry name" value="Thr_synth_N_sf"/>
</dbReference>
<dbReference type="InterPro" id="IPR029144">
    <property type="entry name" value="Thr_synth_N"/>
</dbReference>
<dbReference type="Gene3D" id="3.40.50.1100">
    <property type="match status" value="2"/>
</dbReference>
<keyword evidence="7" id="KW-0663">Pyridoxal phosphate</keyword>